<feature type="compositionally biased region" description="Low complexity" evidence="1">
    <location>
        <begin position="549"/>
        <end position="561"/>
    </location>
</feature>
<sequence length="757" mass="87717">MCIVLVLLLNTFYKIYYRLFDLCEHVAAMITFLAFLGLMVGTIILSTSNSVILKNQPRPLLTIAILVFGVLGGLAVVITVVYFYKLCLKRRAPITTTGKPDQKRSQIRSLVNNQCRNLATNQSQYFYSDQKEYKTLSNSQYIVPNFVVSEINSDNEQYYQETPNHKIRYTLTNNSRHISKISHNNNGIKLKNCGSQQNYSNNNNNNNNNNNINNNNINKFSPGEITMNNENTNNFLTPDNNFNTNGRTKSAEMLLNIQTNEEIRRASTGSMYHPVNGIAGQRRRLPSITNFQPIPNVEYYNSNNLNNQNRKLYGLSRSQAIDNKNLPLKQSSSPLPFQKDKIYTRQHAFSKSWNNDDYCYNNDVPLQTTSIQSRSKHIENEDFIPCYYQKKSHHLVTPIINVIPPQQLNRIHYNSKQSNINDIYPNNKKTNNLLYDLPKYSYQNYHTYNIFNLPTKIDGYPKNKAISFDEKTALLYGKKYDKKPNYTNPPYRTLSEADKKNLIRQQTIQLLQPDSVVSKQCLDVWKDRKNFETDPIYLNQLSTDLSDDNSISTSFESNSESPTKDKGKQNTLIIPKSSEGANIKRQKFRDIMLKRQLLDDITTGVETSSYDSSFDNPSNIFGKEKLNENDKNYHKNINGERDYSIDSKSDKLFRLFSLNDPKYMFKDVVNKSLPCLKKEKYKSFHNEDSLSINYPLQNEDIKVNEVENSSSCNKYTVTPFQEKKEFTATNGDNWQTKNRQIFWQYKRVSSKEDSDVT</sequence>
<keyword evidence="2" id="KW-1133">Transmembrane helix</keyword>
<reference evidence="3" key="1">
    <citation type="submission" date="2022-10" db="UniProtKB">
        <authorList>
            <consortium name="WormBaseParasite"/>
        </authorList>
    </citation>
    <scope>IDENTIFICATION</scope>
</reference>
<dbReference type="AlphaFoldDB" id="A0A913ID79"/>
<feature type="transmembrane region" description="Helical" evidence="2">
    <location>
        <begin position="60"/>
        <end position="84"/>
    </location>
</feature>
<feature type="transmembrane region" description="Helical" evidence="2">
    <location>
        <begin position="26"/>
        <end position="48"/>
    </location>
</feature>
<keyword evidence="2" id="KW-0812">Transmembrane</keyword>
<keyword evidence="2" id="KW-0472">Membrane</keyword>
<dbReference type="WBParaSite" id="SSTP_0001248300.1">
    <property type="protein sequence ID" value="SSTP_0001248300.1"/>
    <property type="gene ID" value="SSTP_0001248300"/>
</dbReference>
<evidence type="ECO:0000313" key="3">
    <source>
        <dbReference type="WBParaSite" id="SSTP_0001248300.1"/>
    </source>
</evidence>
<organism evidence="3">
    <name type="scientific">Strongyloides stercoralis</name>
    <name type="common">Threadworm</name>
    <dbReference type="NCBI Taxonomy" id="6248"/>
    <lineage>
        <taxon>Eukaryota</taxon>
        <taxon>Metazoa</taxon>
        <taxon>Ecdysozoa</taxon>
        <taxon>Nematoda</taxon>
        <taxon>Chromadorea</taxon>
        <taxon>Rhabditida</taxon>
        <taxon>Tylenchina</taxon>
        <taxon>Panagrolaimomorpha</taxon>
        <taxon>Strongyloidoidea</taxon>
        <taxon>Strongyloididae</taxon>
        <taxon>Strongyloides</taxon>
    </lineage>
</organism>
<name>A0A913ID79_STRER</name>
<evidence type="ECO:0000256" key="2">
    <source>
        <dbReference type="SAM" id="Phobius"/>
    </source>
</evidence>
<evidence type="ECO:0000256" key="1">
    <source>
        <dbReference type="SAM" id="MobiDB-lite"/>
    </source>
</evidence>
<feature type="region of interest" description="Disordered" evidence="1">
    <location>
        <begin position="194"/>
        <end position="230"/>
    </location>
</feature>
<accession>A0A913ID79</accession>
<protein>
    <submittedName>
        <fullName evidence="3">Homeobox protein 2-like</fullName>
    </submittedName>
</protein>
<feature type="region of interest" description="Disordered" evidence="1">
    <location>
        <begin position="548"/>
        <end position="570"/>
    </location>
</feature>
<proteinExistence type="predicted"/>
<feature type="compositionally biased region" description="Low complexity" evidence="1">
    <location>
        <begin position="201"/>
        <end position="218"/>
    </location>
</feature>